<protein>
    <submittedName>
        <fullName evidence="1">Uncharacterized protein</fullName>
    </submittedName>
</protein>
<organism evidence="1">
    <name type="scientific">Arundo donax</name>
    <name type="common">Giant reed</name>
    <name type="synonym">Donax arundinaceus</name>
    <dbReference type="NCBI Taxonomy" id="35708"/>
    <lineage>
        <taxon>Eukaryota</taxon>
        <taxon>Viridiplantae</taxon>
        <taxon>Streptophyta</taxon>
        <taxon>Embryophyta</taxon>
        <taxon>Tracheophyta</taxon>
        <taxon>Spermatophyta</taxon>
        <taxon>Magnoliopsida</taxon>
        <taxon>Liliopsida</taxon>
        <taxon>Poales</taxon>
        <taxon>Poaceae</taxon>
        <taxon>PACMAD clade</taxon>
        <taxon>Arundinoideae</taxon>
        <taxon>Arundineae</taxon>
        <taxon>Arundo</taxon>
    </lineage>
</organism>
<name>A0A0A8ZF75_ARUDO</name>
<sequence length="64" mass="6955">MEGAKHGNAVRGSDNLESGVKHYTLVCFTIRFKCPQAIAPLPFDTLLGYCLLHSPPIILTAQEA</sequence>
<reference evidence="1" key="2">
    <citation type="journal article" date="2015" name="Data Brief">
        <title>Shoot transcriptome of the giant reed, Arundo donax.</title>
        <authorList>
            <person name="Barrero R.A."/>
            <person name="Guerrero F.D."/>
            <person name="Moolhuijzen P."/>
            <person name="Goolsby J.A."/>
            <person name="Tidwell J."/>
            <person name="Bellgard S.E."/>
            <person name="Bellgard M.I."/>
        </authorList>
    </citation>
    <scope>NUCLEOTIDE SEQUENCE</scope>
    <source>
        <tissue evidence="1">Shoot tissue taken approximately 20 cm above the soil surface</tissue>
    </source>
</reference>
<proteinExistence type="predicted"/>
<accession>A0A0A8ZF75</accession>
<dbReference type="AlphaFoldDB" id="A0A0A8ZF75"/>
<dbReference type="EMBL" id="GBRH01260439">
    <property type="protein sequence ID" value="JAD37456.1"/>
    <property type="molecule type" value="Transcribed_RNA"/>
</dbReference>
<evidence type="ECO:0000313" key="1">
    <source>
        <dbReference type="EMBL" id="JAD37456.1"/>
    </source>
</evidence>
<reference evidence="1" key="1">
    <citation type="submission" date="2014-09" db="EMBL/GenBank/DDBJ databases">
        <authorList>
            <person name="Magalhaes I.L.F."/>
            <person name="Oliveira U."/>
            <person name="Santos F.R."/>
            <person name="Vidigal T.H.D.A."/>
            <person name="Brescovit A.D."/>
            <person name="Santos A.J."/>
        </authorList>
    </citation>
    <scope>NUCLEOTIDE SEQUENCE</scope>
    <source>
        <tissue evidence="1">Shoot tissue taken approximately 20 cm above the soil surface</tissue>
    </source>
</reference>